<keyword evidence="3" id="KW-1185">Reference proteome</keyword>
<dbReference type="Gene3D" id="3.40.630.30">
    <property type="match status" value="1"/>
</dbReference>
<dbReference type="PANTHER" id="PTHR42791">
    <property type="entry name" value="GNAT FAMILY ACETYLTRANSFERASE"/>
    <property type="match status" value="1"/>
</dbReference>
<dbReference type="CDD" id="cd04301">
    <property type="entry name" value="NAT_SF"/>
    <property type="match status" value="1"/>
</dbReference>
<dbReference type="AlphaFoldDB" id="A0A4S4MWX2"/>
<comment type="caution">
    <text evidence="2">The sequence shown here is derived from an EMBL/GenBank/DDBJ whole genome shotgun (WGS) entry which is preliminary data.</text>
</comment>
<evidence type="ECO:0000313" key="2">
    <source>
        <dbReference type="EMBL" id="THH30899.1"/>
    </source>
</evidence>
<dbReference type="Proteomes" id="UP000308730">
    <property type="component" value="Unassembled WGS sequence"/>
</dbReference>
<organism evidence="2 3">
    <name type="scientific">Antrodiella citrinella</name>
    <dbReference type="NCBI Taxonomy" id="2447956"/>
    <lineage>
        <taxon>Eukaryota</taxon>
        <taxon>Fungi</taxon>
        <taxon>Dikarya</taxon>
        <taxon>Basidiomycota</taxon>
        <taxon>Agaricomycotina</taxon>
        <taxon>Agaricomycetes</taxon>
        <taxon>Polyporales</taxon>
        <taxon>Steccherinaceae</taxon>
        <taxon>Antrodiella</taxon>
    </lineage>
</organism>
<dbReference type="GO" id="GO:0016747">
    <property type="term" value="F:acyltransferase activity, transferring groups other than amino-acyl groups"/>
    <property type="evidence" value="ECO:0007669"/>
    <property type="project" value="InterPro"/>
</dbReference>
<reference evidence="2 3" key="1">
    <citation type="submission" date="2019-02" db="EMBL/GenBank/DDBJ databases">
        <title>Genome sequencing of the rare red list fungi Antrodiella citrinella (Flaviporus citrinellus).</title>
        <authorList>
            <person name="Buettner E."/>
            <person name="Kellner H."/>
        </authorList>
    </citation>
    <scope>NUCLEOTIDE SEQUENCE [LARGE SCALE GENOMIC DNA]</scope>
    <source>
        <strain evidence="2 3">DSM 108506</strain>
    </source>
</reference>
<evidence type="ECO:0000313" key="3">
    <source>
        <dbReference type="Proteomes" id="UP000308730"/>
    </source>
</evidence>
<gene>
    <name evidence="2" type="ORF">EUX98_g3288</name>
</gene>
<feature type="domain" description="N-acetyltransferase" evidence="1">
    <location>
        <begin position="1"/>
        <end position="103"/>
    </location>
</feature>
<dbReference type="Pfam" id="PF13508">
    <property type="entry name" value="Acetyltransf_7"/>
    <property type="match status" value="1"/>
</dbReference>
<dbReference type="InterPro" id="IPR016181">
    <property type="entry name" value="Acyl_CoA_acyltransferase"/>
</dbReference>
<dbReference type="EMBL" id="SGPM01000064">
    <property type="protein sequence ID" value="THH30899.1"/>
    <property type="molecule type" value="Genomic_DNA"/>
</dbReference>
<dbReference type="PROSITE" id="PS51186">
    <property type="entry name" value="GNAT"/>
    <property type="match status" value="1"/>
</dbReference>
<dbReference type="SUPFAM" id="SSF55729">
    <property type="entry name" value="Acyl-CoA N-acyltransferases (Nat)"/>
    <property type="match status" value="1"/>
</dbReference>
<evidence type="ECO:0000259" key="1">
    <source>
        <dbReference type="PROSITE" id="PS51186"/>
    </source>
</evidence>
<sequence length="108" mass="12267">MQWWSEFLPRYSAVANAITGPGVKLASWVIHCLAVDPNFRGRGAGRALVESAECLAKKDRLPVIFETESERNIQLYQYWGYEILGQQALEMGEDNLVLTVFKKDFSKV</sequence>
<protein>
    <recommendedName>
        <fullName evidence="1">N-acetyltransferase domain-containing protein</fullName>
    </recommendedName>
</protein>
<dbReference type="InterPro" id="IPR000182">
    <property type="entry name" value="GNAT_dom"/>
</dbReference>
<dbReference type="OrthoDB" id="61113at2759"/>
<accession>A0A4S4MWX2</accession>
<dbReference type="InterPro" id="IPR052523">
    <property type="entry name" value="Trichothecene_AcTrans"/>
</dbReference>
<name>A0A4S4MWX2_9APHY</name>
<dbReference type="PANTHER" id="PTHR42791:SF1">
    <property type="entry name" value="N-ACETYLTRANSFERASE DOMAIN-CONTAINING PROTEIN"/>
    <property type="match status" value="1"/>
</dbReference>
<proteinExistence type="predicted"/>